<dbReference type="AlphaFoldDB" id="A0A233SPS7"/>
<reference evidence="2 3" key="1">
    <citation type="submission" date="2016-07" db="EMBL/GenBank/DDBJ databases">
        <title>Draft genome of Streptomyces diastatochromogenes.</title>
        <authorList>
            <person name="Podduturi R."/>
            <person name="Lukassen M.B."/>
            <person name="Clausen N."/>
            <person name="Nielsen J.L."/>
            <person name="Jorgensen N.O."/>
        </authorList>
    </citation>
    <scope>NUCLEOTIDE SEQUENCE [LARGE SCALE GENOMIC DNA]</scope>
    <source>
        <strain evidence="2 3">DSM 40608</strain>
    </source>
</reference>
<feature type="compositionally biased region" description="Low complexity" evidence="1">
    <location>
        <begin position="79"/>
        <end position="104"/>
    </location>
</feature>
<gene>
    <name evidence="2" type="ORF">BEK98_08805</name>
</gene>
<proteinExistence type="predicted"/>
<evidence type="ECO:0000313" key="2">
    <source>
        <dbReference type="EMBL" id="OXY97644.1"/>
    </source>
</evidence>
<dbReference type="OrthoDB" id="4224436at2"/>
<name>A0A233SPS7_STRDA</name>
<feature type="region of interest" description="Disordered" evidence="1">
    <location>
        <begin position="58"/>
        <end position="142"/>
    </location>
</feature>
<accession>A0A233SPS7</accession>
<keyword evidence="3" id="KW-1185">Reference proteome</keyword>
<evidence type="ECO:0000256" key="1">
    <source>
        <dbReference type="SAM" id="MobiDB-lite"/>
    </source>
</evidence>
<protein>
    <submittedName>
        <fullName evidence="2">Uncharacterized protein</fullName>
    </submittedName>
</protein>
<organism evidence="2 3">
    <name type="scientific">Streptomyces diastatochromogenes</name>
    <dbReference type="NCBI Taxonomy" id="42236"/>
    <lineage>
        <taxon>Bacteria</taxon>
        <taxon>Bacillati</taxon>
        <taxon>Actinomycetota</taxon>
        <taxon>Actinomycetes</taxon>
        <taxon>Kitasatosporales</taxon>
        <taxon>Streptomycetaceae</taxon>
        <taxon>Streptomyces</taxon>
    </lineage>
</organism>
<dbReference type="EMBL" id="MCGQ01000008">
    <property type="protein sequence ID" value="OXY97644.1"/>
    <property type="molecule type" value="Genomic_DNA"/>
</dbReference>
<dbReference type="RefSeq" id="WP_094215879.1">
    <property type="nucleotide sequence ID" value="NZ_MCGQ01000008.1"/>
</dbReference>
<sequence length="142" mass="15295">MASDADRIDQLLGALLIELGEKIRQAGAEGVRILTDEELQRSHLQWYRMGWEEHARAVRPYGPSPSATAPPPPRRGDASLGSPPRSTGSSSSADSSSDASRPSGHPADPDPLTEVGRLLSFPRPGRTHLPEPDRGSRGRMDP</sequence>
<comment type="caution">
    <text evidence="2">The sequence shown here is derived from an EMBL/GenBank/DDBJ whole genome shotgun (WGS) entry which is preliminary data.</text>
</comment>
<dbReference type="Proteomes" id="UP000215483">
    <property type="component" value="Unassembled WGS sequence"/>
</dbReference>
<evidence type="ECO:0000313" key="3">
    <source>
        <dbReference type="Proteomes" id="UP000215483"/>
    </source>
</evidence>
<feature type="compositionally biased region" description="Basic and acidic residues" evidence="1">
    <location>
        <begin position="128"/>
        <end position="142"/>
    </location>
</feature>